<comment type="caution">
    <text evidence="2">The sequence shown here is derived from an EMBL/GenBank/DDBJ whole genome shotgun (WGS) entry which is preliminary data.</text>
</comment>
<keyword evidence="1" id="KW-0732">Signal</keyword>
<dbReference type="OMA" id="RHEVAQY"/>
<name>A0A0N0VGH4_LEPPY</name>
<dbReference type="VEuPathDB" id="TriTrypDB:LpyrH10_04_3430"/>
<dbReference type="RefSeq" id="XP_015661517.1">
    <property type="nucleotide sequence ID" value="XM_015799915.1"/>
</dbReference>
<dbReference type="Proteomes" id="UP000037923">
    <property type="component" value="Unassembled WGS sequence"/>
</dbReference>
<protein>
    <submittedName>
        <fullName evidence="2">Uncharacterized protein</fullName>
    </submittedName>
</protein>
<dbReference type="OrthoDB" id="267987at2759"/>
<dbReference type="GeneID" id="26903084"/>
<evidence type="ECO:0000313" key="2">
    <source>
        <dbReference type="EMBL" id="KPA83078.1"/>
    </source>
</evidence>
<organism evidence="2 3">
    <name type="scientific">Leptomonas pyrrhocoris</name>
    <name type="common">Firebug parasite</name>
    <dbReference type="NCBI Taxonomy" id="157538"/>
    <lineage>
        <taxon>Eukaryota</taxon>
        <taxon>Discoba</taxon>
        <taxon>Euglenozoa</taxon>
        <taxon>Kinetoplastea</taxon>
        <taxon>Metakinetoplastina</taxon>
        <taxon>Trypanosomatida</taxon>
        <taxon>Trypanosomatidae</taxon>
        <taxon>Leishmaniinae</taxon>
        <taxon>Leptomonas</taxon>
    </lineage>
</organism>
<proteinExistence type="predicted"/>
<evidence type="ECO:0000256" key="1">
    <source>
        <dbReference type="SAM" id="SignalP"/>
    </source>
</evidence>
<feature type="chain" id="PRO_5005860964" evidence="1">
    <location>
        <begin position="31"/>
        <end position="186"/>
    </location>
</feature>
<evidence type="ECO:0000313" key="3">
    <source>
        <dbReference type="Proteomes" id="UP000037923"/>
    </source>
</evidence>
<accession>A0A0N0VGH4</accession>
<keyword evidence="3" id="KW-1185">Reference proteome</keyword>
<dbReference type="AlphaFoldDB" id="A0A0N0VGH4"/>
<dbReference type="EMBL" id="LGTL01000004">
    <property type="protein sequence ID" value="KPA83078.1"/>
    <property type="molecule type" value="Genomic_DNA"/>
</dbReference>
<gene>
    <name evidence="2" type="ORF">ABB37_02793</name>
</gene>
<sequence length="186" mass="18818">MGVSYRFGARAAVALMLLMCFIVLPAAVMAQQGTSTVAGWVDVQPDVAPYVVLRVVDDSTGVVVRSAPLDATHTFSFAGIVPSSVSVEAVAQLPDHLFVLDAASSVLKTPVTAASATATVQLKVAATSKTGVAAATAAAGGGGSVASAALALVALVAAWCGRHRIVSALDMPAFKPLKPRKVMVTM</sequence>
<reference evidence="2 3" key="1">
    <citation type="submission" date="2015-07" db="EMBL/GenBank/DDBJ databases">
        <title>High-quality genome of monoxenous trypanosomatid Leptomonas pyrrhocoris.</title>
        <authorList>
            <person name="Flegontov P."/>
            <person name="Butenko A."/>
            <person name="Firsov S."/>
            <person name="Vlcek C."/>
            <person name="Logacheva M.D."/>
            <person name="Field M."/>
            <person name="Filatov D."/>
            <person name="Flegontova O."/>
            <person name="Gerasimov E."/>
            <person name="Jackson A.P."/>
            <person name="Kelly S."/>
            <person name="Opperdoes F."/>
            <person name="O'Reilly A."/>
            <person name="Votypka J."/>
            <person name="Yurchenko V."/>
            <person name="Lukes J."/>
        </authorList>
    </citation>
    <scope>NUCLEOTIDE SEQUENCE [LARGE SCALE GENOMIC DNA]</scope>
    <source>
        <strain evidence="2">H10</strain>
    </source>
</reference>
<feature type="signal peptide" evidence="1">
    <location>
        <begin position="1"/>
        <end position="30"/>
    </location>
</feature>